<organism evidence="2 3">
    <name type="scientific">Amanita thiersii Skay4041</name>
    <dbReference type="NCBI Taxonomy" id="703135"/>
    <lineage>
        <taxon>Eukaryota</taxon>
        <taxon>Fungi</taxon>
        <taxon>Dikarya</taxon>
        <taxon>Basidiomycota</taxon>
        <taxon>Agaricomycotina</taxon>
        <taxon>Agaricomycetes</taxon>
        <taxon>Agaricomycetidae</taxon>
        <taxon>Agaricales</taxon>
        <taxon>Pluteineae</taxon>
        <taxon>Amanitaceae</taxon>
        <taxon>Amanita</taxon>
    </lineage>
</organism>
<dbReference type="EMBL" id="KZ302991">
    <property type="protein sequence ID" value="PFH44716.1"/>
    <property type="molecule type" value="Genomic_DNA"/>
</dbReference>
<keyword evidence="1" id="KW-0175">Coiled coil</keyword>
<sequence length="125" mass="13344">MMVGSAGGGTDKDPDWSLNQALAQIQQLMNSLAALQNTVHQQNAIIQQLQNQVLPATPGSTPRGPKMATPPIYNGSMATCEGVPHFMDQGYLGTWIHANGHGTDVSGSFFGVYGHSGDKEHNFLH</sequence>
<protein>
    <submittedName>
        <fullName evidence="2">Uncharacterized protein</fullName>
    </submittedName>
</protein>
<evidence type="ECO:0000256" key="1">
    <source>
        <dbReference type="SAM" id="Coils"/>
    </source>
</evidence>
<name>A0A2A9NAC2_9AGAR</name>
<accession>A0A2A9NAC2</accession>
<proteinExistence type="predicted"/>
<feature type="coiled-coil region" evidence="1">
    <location>
        <begin position="18"/>
        <end position="52"/>
    </location>
</feature>
<evidence type="ECO:0000313" key="3">
    <source>
        <dbReference type="Proteomes" id="UP000242287"/>
    </source>
</evidence>
<gene>
    <name evidence="2" type="ORF">AMATHDRAFT_11085</name>
</gene>
<keyword evidence="3" id="KW-1185">Reference proteome</keyword>
<dbReference type="Proteomes" id="UP000242287">
    <property type="component" value="Unassembled WGS sequence"/>
</dbReference>
<evidence type="ECO:0000313" key="2">
    <source>
        <dbReference type="EMBL" id="PFH44716.1"/>
    </source>
</evidence>
<reference evidence="2 3" key="1">
    <citation type="submission" date="2014-02" db="EMBL/GenBank/DDBJ databases">
        <title>Transposable element dynamics among asymbiotic and ectomycorrhizal Amanita fungi.</title>
        <authorList>
            <consortium name="DOE Joint Genome Institute"/>
            <person name="Hess J."/>
            <person name="Skrede I."/>
            <person name="Wolfe B."/>
            <person name="LaButti K."/>
            <person name="Ohm R.A."/>
            <person name="Grigoriev I.V."/>
            <person name="Pringle A."/>
        </authorList>
    </citation>
    <scope>NUCLEOTIDE SEQUENCE [LARGE SCALE GENOMIC DNA]</scope>
    <source>
        <strain evidence="2 3">SKay4041</strain>
    </source>
</reference>
<dbReference type="AlphaFoldDB" id="A0A2A9NAC2"/>